<dbReference type="GO" id="GO:0005758">
    <property type="term" value="C:mitochondrial intermembrane space"/>
    <property type="evidence" value="ECO:0007669"/>
    <property type="project" value="EnsemblFungi"/>
</dbReference>
<organism evidence="5 6">
    <name type="scientific">Hyphopichia burtonii NRRL Y-1933</name>
    <dbReference type="NCBI Taxonomy" id="984485"/>
    <lineage>
        <taxon>Eukaryota</taxon>
        <taxon>Fungi</taxon>
        <taxon>Dikarya</taxon>
        <taxon>Ascomycota</taxon>
        <taxon>Saccharomycotina</taxon>
        <taxon>Pichiomycetes</taxon>
        <taxon>Debaryomycetaceae</taxon>
        <taxon>Hyphopichia</taxon>
    </lineage>
</organism>
<dbReference type="Gene3D" id="3.20.20.80">
    <property type="entry name" value="Glycosidases"/>
    <property type="match status" value="1"/>
</dbReference>
<evidence type="ECO:0000256" key="1">
    <source>
        <dbReference type="ARBA" id="ARBA00005641"/>
    </source>
</evidence>
<accession>A0A1E4RC57</accession>
<dbReference type="GO" id="GO:1990819">
    <property type="term" value="C:mating projection actin fusion focus"/>
    <property type="evidence" value="ECO:0007669"/>
    <property type="project" value="EnsemblFungi"/>
</dbReference>
<dbReference type="GO" id="GO:1904541">
    <property type="term" value="P:fungal-type cell wall disassembly involved in conjugation with cellular fusion"/>
    <property type="evidence" value="ECO:0007669"/>
    <property type="project" value="EnsemblFungi"/>
</dbReference>
<dbReference type="RefSeq" id="XP_020073904.1">
    <property type="nucleotide sequence ID" value="XM_020221929.1"/>
</dbReference>
<name>A0A1E4RC57_9ASCO</name>
<dbReference type="SUPFAM" id="SSF51445">
    <property type="entry name" value="(Trans)glycosidases"/>
    <property type="match status" value="1"/>
</dbReference>
<dbReference type="STRING" id="984485.A0A1E4RC57"/>
<dbReference type="GO" id="GO:0046557">
    <property type="term" value="F:glucan endo-1,6-beta-glucosidase activity"/>
    <property type="evidence" value="ECO:0007669"/>
    <property type="project" value="EnsemblFungi"/>
</dbReference>
<dbReference type="PANTHER" id="PTHR31297:SF43">
    <property type="entry name" value="GLUCAN 1,3-BETA-GLUCOSIDASE 3"/>
    <property type="match status" value="1"/>
</dbReference>
<dbReference type="PANTHER" id="PTHR31297">
    <property type="entry name" value="GLUCAN ENDO-1,6-BETA-GLUCOSIDASE B"/>
    <property type="match status" value="1"/>
</dbReference>
<evidence type="ECO:0000256" key="3">
    <source>
        <dbReference type="ARBA" id="ARBA00023295"/>
    </source>
</evidence>
<dbReference type="GO" id="GO:0009986">
    <property type="term" value="C:cell surface"/>
    <property type="evidence" value="ECO:0007669"/>
    <property type="project" value="TreeGrafter"/>
</dbReference>
<protein>
    <submittedName>
        <fullName evidence="5">Glycoside hydrolase</fullName>
    </submittedName>
</protein>
<keyword evidence="6" id="KW-1185">Reference proteome</keyword>
<dbReference type="GO" id="GO:0070879">
    <property type="term" value="P:fungal-type cell wall beta-glucan metabolic process"/>
    <property type="evidence" value="ECO:0007669"/>
    <property type="project" value="EnsemblFungi"/>
</dbReference>
<keyword evidence="3" id="KW-0326">Glycosidase</keyword>
<sequence>MFSKLKIKSRASELPAADPPINEGQPPTKRQIYQSRHNFGVNIGSCFVNEKWIFDEIFIDDTEFELEAAKKSVKKLGKDGAREKFENHWQGFMSDDDWSWLKDHQVTAVRVPLGYWQIDGGKFADDTKFEKYTKVYANAWNIFKSHFVEKAAEHDIGVLVDIHGLPGGANGADHSGEKNGGSADFWEDFSAQVQMTEAFKFIAQDLADYENIIGIQIVNESEWSDDAKRQKQYYSASIKEIREVDRQIPIIISDGWNPHQWVHWVQEKQNSIGYLGVVVDHHVYRCFSDDDKNKAPEQIIGDLQGDILTNLNDNGRGVDFMVGEYSCVLDGQSWDKNGANDRRDQLVIDYGNHQLRHISERAGYGSFFWTYKFKSGNGGEWDFKTMTDKGAIRPPYNSQGDEPDQGKFEEVSRDAYHSHCNYWNSTDPNEHFEHERYWDGFTNAWADSMEFHKFNGSIIGRNQAFKLARLEEHKKTKGELKHLWEFEQGYDAGLKEFRNAL</sequence>
<dbReference type="EMBL" id="KV454546">
    <property type="protein sequence ID" value="ODV64837.1"/>
    <property type="molecule type" value="Genomic_DNA"/>
</dbReference>
<gene>
    <name evidence="5" type="ORF">HYPBUDRAFT_154163</name>
</gene>
<feature type="region of interest" description="Disordered" evidence="4">
    <location>
        <begin position="1"/>
        <end position="28"/>
    </location>
</feature>
<dbReference type="GO" id="GO:0005576">
    <property type="term" value="C:extracellular region"/>
    <property type="evidence" value="ECO:0007669"/>
    <property type="project" value="TreeGrafter"/>
</dbReference>
<proteinExistence type="inferred from homology"/>
<evidence type="ECO:0000313" key="5">
    <source>
        <dbReference type="EMBL" id="ODV64837.1"/>
    </source>
</evidence>
<reference evidence="6" key="1">
    <citation type="submission" date="2016-05" db="EMBL/GenBank/DDBJ databases">
        <title>Comparative genomics of biotechnologically important yeasts.</title>
        <authorList>
            <consortium name="DOE Joint Genome Institute"/>
            <person name="Riley R."/>
            <person name="Haridas S."/>
            <person name="Wolfe K.H."/>
            <person name="Lopes M.R."/>
            <person name="Hittinger C.T."/>
            <person name="Goker M."/>
            <person name="Salamov A."/>
            <person name="Wisecaver J."/>
            <person name="Long T.M."/>
            <person name="Aerts A.L."/>
            <person name="Barry K."/>
            <person name="Choi C."/>
            <person name="Clum A."/>
            <person name="Coughlan A.Y."/>
            <person name="Deshpande S."/>
            <person name="Douglass A.P."/>
            <person name="Hanson S.J."/>
            <person name="Klenk H.-P."/>
            <person name="Labutti K."/>
            <person name="Lapidus A."/>
            <person name="Lindquist E."/>
            <person name="Lipzen A."/>
            <person name="Meier-Kolthoff J.P."/>
            <person name="Ohm R.A."/>
            <person name="Otillar R.P."/>
            <person name="Pangilinan J."/>
            <person name="Peng Y."/>
            <person name="Rokas A."/>
            <person name="Rosa C.A."/>
            <person name="Scheuner C."/>
            <person name="Sibirny A.A."/>
            <person name="Slot J.C."/>
            <person name="Stielow J.B."/>
            <person name="Sun H."/>
            <person name="Kurtzman C.P."/>
            <person name="Blackwell M."/>
            <person name="Grigoriev I.V."/>
            <person name="Jeffries T.W."/>
        </authorList>
    </citation>
    <scope>NUCLEOTIDE SEQUENCE [LARGE SCALE GENOMIC DNA]</scope>
    <source>
        <strain evidence="6">NRRL Y-1933</strain>
    </source>
</reference>
<comment type="similarity">
    <text evidence="1">Belongs to the glycosyl hydrolase 5 (cellulase A) family.</text>
</comment>
<dbReference type="OrthoDB" id="1887033at2759"/>
<dbReference type="Proteomes" id="UP000095085">
    <property type="component" value="Unassembled WGS sequence"/>
</dbReference>
<evidence type="ECO:0000313" key="6">
    <source>
        <dbReference type="Proteomes" id="UP000095085"/>
    </source>
</evidence>
<keyword evidence="2 5" id="KW-0378">Hydrolase</keyword>
<dbReference type="GO" id="GO:0009251">
    <property type="term" value="P:glucan catabolic process"/>
    <property type="evidence" value="ECO:0007669"/>
    <property type="project" value="TreeGrafter"/>
</dbReference>
<dbReference type="AlphaFoldDB" id="A0A1E4RC57"/>
<dbReference type="GeneID" id="30996478"/>
<evidence type="ECO:0000256" key="4">
    <source>
        <dbReference type="SAM" id="MobiDB-lite"/>
    </source>
</evidence>
<dbReference type="InterPro" id="IPR017853">
    <property type="entry name" value="GH"/>
</dbReference>
<dbReference type="FunFam" id="3.20.20.80:FF:000100">
    <property type="entry name" value="Glycoside hydrolase superfamily"/>
    <property type="match status" value="1"/>
</dbReference>
<dbReference type="InterPro" id="IPR050386">
    <property type="entry name" value="Glycosyl_hydrolase_5"/>
</dbReference>
<evidence type="ECO:0000256" key="2">
    <source>
        <dbReference type="ARBA" id="ARBA00022801"/>
    </source>
</evidence>